<comment type="caution">
    <text evidence="1">The sequence shown here is derived from an EMBL/GenBank/DDBJ whole genome shotgun (WGS) entry which is preliminary data.</text>
</comment>
<gene>
    <name evidence="1" type="ORF">HUJ06_030337</name>
</gene>
<reference evidence="1 2" key="1">
    <citation type="journal article" date="2020" name="Mol. Biol. Evol.">
        <title>Distinct Expression and Methylation Patterns for Genes with Different Fates following a Single Whole-Genome Duplication in Flowering Plants.</title>
        <authorList>
            <person name="Shi T."/>
            <person name="Rahmani R.S."/>
            <person name="Gugger P.F."/>
            <person name="Wang M."/>
            <person name="Li H."/>
            <person name="Zhang Y."/>
            <person name="Li Z."/>
            <person name="Wang Q."/>
            <person name="Van de Peer Y."/>
            <person name="Marchal K."/>
            <person name="Chen J."/>
        </authorList>
    </citation>
    <scope>NUCLEOTIDE SEQUENCE [LARGE SCALE GENOMIC DNA]</scope>
    <source>
        <tissue evidence="1">Leaf</tissue>
    </source>
</reference>
<dbReference type="EMBL" id="DUZY01000002">
    <property type="protein sequence ID" value="DAD28869.1"/>
    <property type="molecule type" value="Genomic_DNA"/>
</dbReference>
<accession>A0A822YC49</accession>
<keyword evidence="2" id="KW-1185">Reference proteome</keyword>
<dbReference type="Proteomes" id="UP000607653">
    <property type="component" value="Unassembled WGS sequence"/>
</dbReference>
<organism evidence="1 2">
    <name type="scientific">Nelumbo nucifera</name>
    <name type="common">Sacred lotus</name>
    <dbReference type="NCBI Taxonomy" id="4432"/>
    <lineage>
        <taxon>Eukaryota</taxon>
        <taxon>Viridiplantae</taxon>
        <taxon>Streptophyta</taxon>
        <taxon>Embryophyta</taxon>
        <taxon>Tracheophyta</taxon>
        <taxon>Spermatophyta</taxon>
        <taxon>Magnoliopsida</taxon>
        <taxon>Proteales</taxon>
        <taxon>Nelumbonaceae</taxon>
        <taxon>Nelumbo</taxon>
    </lineage>
</organism>
<protein>
    <submittedName>
        <fullName evidence="1">Uncharacterized protein</fullName>
    </submittedName>
</protein>
<name>A0A822YC49_NELNU</name>
<dbReference type="AlphaFoldDB" id="A0A822YC49"/>
<evidence type="ECO:0000313" key="2">
    <source>
        <dbReference type="Proteomes" id="UP000607653"/>
    </source>
</evidence>
<evidence type="ECO:0000313" key="1">
    <source>
        <dbReference type="EMBL" id="DAD28869.1"/>
    </source>
</evidence>
<sequence>MVLQGDADSALDRLWQKKKVEVRQQ</sequence>
<proteinExistence type="predicted"/>